<evidence type="ECO:0000313" key="2">
    <source>
        <dbReference type="EMBL" id="VDM67251.1"/>
    </source>
</evidence>
<sequence length="151" mass="17068">MNRLAVNGRTDDKSNSPMARRSHSISDIPMPSSLTLKSSELSFSCDIPQAAKFGVCFISYYFMLMPESQVARFDPCPPEERMKSLQNLLAHIYHEESAQSSTRDLTDSLTESFQSDVSFGSPKRHTSETLDTLGDVTRCQKTWQYYNIIIA</sequence>
<protein>
    <submittedName>
        <fullName evidence="2">Uncharacterized protein</fullName>
    </submittedName>
</protein>
<name>A0A3P7I1C3_STRVU</name>
<proteinExistence type="predicted"/>
<dbReference type="OrthoDB" id="5854281at2759"/>
<keyword evidence="3" id="KW-1185">Reference proteome</keyword>
<accession>A0A3P7I1C3</accession>
<feature type="region of interest" description="Disordered" evidence="1">
    <location>
        <begin position="1"/>
        <end position="29"/>
    </location>
</feature>
<dbReference type="Proteomes" id="UP000270094">
    <property type="component" value="Unassembled WGS sequence"/>
</dbReference>
<reference evidence="2 3" key="1">
    <citation type="submission" date="2018-11" db="EMBL/GenBank/DDBJ databases">
        <authorList>
            <consortium name="Pathogen Informatics"/>
        </authorList>
    </citation>
    <scope>NUCLEOTIDE SEQUENCE [LARGE SCALE GENOMIC DNA]</scope>
</reference>
<evidence type="ECO:0000313" key="3">
    <source>
        <dbReference type="Proteomes" id="UP000270094"/>
    </source>
</evidence>
<dbReference type="EMBL" id="UYYB01005001">
    <property type="protein sequence ID" value="VDM67251.1"/>
    <property type="molecule type" value="Genomic_DNA"/>
</dbReference>
<dbReference type="AlphaFoldDB" id="A0A3P7I1C3"/>
<evidence type="ECO:0000256" key="1">
    <source>
        <dbReference type="SAM" id="MobiDB-lite"/>
    </source>
</evidence>
<gene>
    <name evidence="2" type="ORF">SVUK_LOCUS2249</name>
</gene>
<organism evidence="2 3">
    <name type="scientific">Strongylus vulgaris</name>
    <name type="common">Blood worm</name>
    <dbReference type="NCBI Taxonomy" id="40348"/>
    <lineage>
        <taxon>Eukaryota</taxon>
        <taxon>Metazoa</taxon>
        <taxon>Ecdysozoa</taxon>
        <taxon>Nematoda</taxon>
        <taxon>Chromadorea</taxon>
        <taxon>Rhabditida</taxon>
        <taxon>Rhabditina</taxon>
        <taxon>Rhabditomorpha</taxon>
        <taxon>Strongyloidea</taxon>
        <taxon>Strongylidae</taxon>
        <taxon>Strongylus</taxon>
    </lineage>
</organism>